<dbReference type="PANTHER" id="PTHR33169:SF14">
    <property type="entry name" value="TRANSCRIPTIONAL REGULATOR RV3488"/>
    <property type="match status" value="1"/>
</dbReference>
<dbReference type="InterPro" id="IPR036388">
    <property type="entry name" value="WH-like_DNA-bd_sf"/>
</dbReference>
<name>A0A645ALX1_9ZZZZ</name>
<accession>A0A645ALX1</accession>
<dbReference type="Gene3D" id="1.10.10.10">
    <property type="entry name" value="Winged helix-like DNA-binding domain superfamily/Winged helix DNA-binding domain"/>
    <property type="match status" value="1"/>
</dbReference>
<gene>
    <name evidence="2" type="ORF">SDC9_100922</name>
</gene>
<dbReference type="AlphaFoldDB" id="A0A645ALX1"/>
<feature type="domain" description="Transcription regulator PadR N-terminal" evidence="1">
    <location>
        <begin position="16"/>
        <end position="88"/>
    </location>
</feature>
<comment type="caution">
    <text evidence="2">The sequence shown here is derived from an EMBL/GenBank/DDBJ whole genome shotgun (WGS) entry which is preliminary data.</text>
</comment>
<proteinExistence type="predicted"/>
<sequence>MSVASELIRGNTETIILAQLMKGDGYGYMVNKAILNLTGGRFELKEATLYTAFRRLEDAGCIVSYWGDETTGARRRYYSITDLGKESYRLRKKEWETAEAVIDKLLAVGEEGVSK</sequence>
<dbReference type="InterPro" id="IPR005149">
    <property type="entry name" value="Tscrpt_reg_PadR_N"/>
</dbReference>
<dbReference type="InterPro" id="IPR036390">
    <property type="entry name" value="WH_DNA-bd_sf"/>
</dbReference>
<dbReference type="Pfam" id="PF03551">
    <property type="entry name" value="PadR"/>
    <property type="match status" value="1"/>
</dbReference>
<protein>
    <recommendedName>
        <fullName evidence="1">Transcription regulator PadR N-terminal domain-containing protein</fullName>
    </recommendedName>
</protein>
<dbReference type="SUPFAM" id="SSF46785">
    <property type="entry name" value="Winged helix' DNA-binding domain"/>
    <property type="match status" value="1"/>
</dbReference>
<evidence type="ECO:0000313" key="2">
    <source>
        <dbReference type="EMBL" id="MPM54149.1"/>
    </source>
</evidence>
<dbReference type="InterPro" id="IPR052509">
    <property type="entry name" value="Metal_resp_DNA-bind_regulator"/>
</dbReference>
<dbReference type="EMBL" id="VSSQ01014671">
    <property type="protein sequence ID" value="MPM54149.1"/>
    <property type="molecule type" value="Genomic_DNA"/>
</dbReference>
<reference evidence="2" key="1">
    <citation type="submission" date="2019-08" db="EMBL/GenBank/DDBJ databases">
        <authorList>
            <person name="Kucharzyk K."/>
            <person name="Murdoch R.W."/>
            <person name="Higgins S."/>
            <person name="Loffler F."/>
        </authorList>
    </citation>
    <scope>NUCLEOTIDE SEQUENCE</scope>
</reference>
<dbReference type="PANTHER" id="PTHR33169">
    <property type="entry name" value="PADR-FAMILY TRANSCRIPTIONAL REGULATOR"/>
    <property type="match status" value="1"/>
</dbReference>
<evidence type="ECO:0000259" key="1">
    <source>
        <dbReference type="Pfam" id="PF03551"/>
    </source>
</evidence>
<organism evidence="2">
    <name type="scientific">bioreactor metagenome</name>
    <dbReference type="NCBI Taxonomy" id="1076179"/>
    <lineage>
        <taxon>unclassified sequences</taxon>
        <taxon>metagenomes</taxon>
        <taxon>ecological metagenomes</taxon>
    </lineage>
</organism>